<evidence type="ECO:0000256" key="3">
    <source>
        <dbReference type="ARBA" id="ARBA00022694"/>
    </source>
</evidence>
<dbReference type="HAMAP" id="MF_00144">
    <property type="entry name" value="tRNA_thiouridyl_MnmA"/>
    <property type="match status" value="1"/>
</dbReference>
<protein>
    <recommendedName>
        <fullName evidence="10">tRNA-specific 2-thiouridylase MnmA</fullName>
        <ecNumber evidence="10">2.8.1.13</ecNumber>
    </recommendedName>
</protein>
<feature type="region of interest" description="Interaction with target base in tRNA" evidence="10">
    <location>
        <begin position="118"/>
        <end position="120"/>
    </location>
</feature>
<comment type="subcellular location">
    <subcellularLocation>
        <location evidence="10">Cytoplasm</location>
    </subcellularLocation>
</comment>
<feature type="binding site" evidence="10">
    <location>
        <position position="148"/>
    </location>
    <ligand>
        <name>ATP</name>
        <dbReference type="ChEBI" id="CHEBI:30616"/>
    </ligand>
</feature>
<comment type="caution">
    <text evidence="10">Lacks conserved residue(s) required for the propagation of feature annotation.</text>
</comment>
<name>A0ABD6IET1_MESHY</name>
<accession>A0ABD6IET1</accession>
<dbReference type="Gene3D" id="2.40.30.10">
    <property type="entry name" value="Translation factors"/>
    <property type="match status" value="1"/>
</dbReference>
<dbReference type="GO" id="GO:0103016">
    <property type="term" value="F:tRNA-uridine 2-sulfurtransferase activity"/>
    <property type="evidence" value="ECO:0007669"/>
    <property type="project" value="UniProtKB-EC"/>
</dbReference>
<evidence type="ECO:0000259" key="11">
    <source>
        <dbReference type="Pfam" id="PF20258"/>
    </source>
</evidence>
<comment type="catalytic activity">
    <reaction evidence="8 10">
        <text>S-sulfanyl-L-cysteinyl-[protein] + uridine(34) in tRNA + AH2 + ATP = 2-thiouridine(34) in tRNA + L-cysteinyl-[protein] + A + AMP + diphosphate + H(+)</text>
        <dbReference type="Rhea" id="RHEA:47032"/>
        <dbReference type="Rhea" id="RHEA-COMP:10131"/>
        <dbReference type="Rhea" id="RHEA-COMP:11726"/>
        <dbReference type="Rhea" id="RHEA-COMP:11727"/>
        <dbReference type="Rhea" id="RHEA-COMP:11728"/>
        <dbReference type="ChEBI" id="CHEBI:13193"/>
        <dbReference type="ChEBI" id="CHEBI:15378"/>
        <dbReference type="ChEBI" id="CHEBI:17499"/>
        <dbReference type="ChEBI" id="CHEBI:29950"/>
        <dbReference type="ChEBI" id="CHEBI:30616"/>
        <dbReference type="ChEBI" id="CHEBI:33019"/>
        <dbReference type="ChEBI" id="CHEBI:61963"/>
        <dbReference type="ChEBI" id="CHEBI:65315"/>
        <dbReference type="ChEBI" id="CHEBI:87170"/>
        <dbReference type="ChEBI" id="CHEBI:456215"/>
        <dbReference type="EC" id="2.8.1.13"/>
    </reaction>
</comment>
<keyword evidence="4 10" id="KW-0547">Nucleotide-binding</keyword>
<dbReference type="NCBIfam" id="TIGR00420">
    <property type="entry name" value="trmU"/>
    <property type="match status" value="1"/>
</dbReference>
<dbReference type="Pfam" id="PF20259">
    <property type="entry name" value="tRNA_Me_trans_M"/>
    <property type="match status" value="1"/>
</dbReference>
<reference evidence="13 14" key="1">
    <citation type="submission" date="2018-07" db="EMBL/GenBank/DDBJ databases">
        <title>Genetic characterization of Mycoplasma hyopneumoniae, M. hyorhinis and M. flocculare isolates through whole genome sequencing analysis: comparative analysis of sequence types and putative genes involved in virulence.</title>
        <authorList>
            <person name="Fourour S."/>
            <person name="Lucas P."/>
            <person name="Touzain F."/>
            <person name="Tocqueville V."/>
            <person name="Kempf I."/>
            <person name="Marois-Crehan C."/>
        </authorList>
    </citation>
    <scope>NUCLEOTIDE SEQUENCE [LARGE SCALE GENOMIC DNA]</scope>
    <source>
        <strain evidence="13 14">MHR389</strain>
    </source>
</reference>
<evidence type="ECO:0000256" key="2">
    <source>
        <dbReference type="ARBA" id="ARBA00022679"/>
    </source>
</evidence>
<dbReference type="GO" id="GO:0005524">
    <property type="term" value="F:ATP binding"/>
    <property type="evidence" value="ECO:0007669"/>
    <property type="project" value="UniProtKB-KW"/>
</dbReference>
<dbReference type="Pfam" id="PF03054">
    <property type="entry name" value="tRNA_Me_trans"/>
    <property type="match status" value="1"/>
</dbReference>
<dbReference type="Gene3D" id="2.30.30.280">
    <property type="entry name" value="Adenine nucleotide alpha hydrolases-like domains"/>
    <property type="match status" value="1"/>
</dbReference>
<feature type="active site" description="Cysteine persulfide intermediate" evidence="10">
    <location>
        <position position="216"/>
    </location>
</feature>
<dbReference type="InterPro" id="IPR046885">
    <property type="entry name" value="MnmA-like_C"/>
</dbReference>
<dbReference type="Pfam" id="PF20258">
    <property type="entry name" value="tRNA_Me_trans_C"/>
    <property type="match status" value="1"/>
</dbReference>
<keyword evidence="2 10" id="KW-0808">Transferase</keyword>
<feature type="site" description="Interaction with tRNA" evidence="10">
    <location>
        <position position="356"/>
    </location>
</feature>
<evidence type="ECO:0000256" key="6">
    <source>
        <dbReference type="ARBA" id="ARBA00022884"/>
    </source>
</evidence>
<organism evidence="13 14">
    <name type="scientific">Mesomycoplasma hyorhinis</name>
    <name type="common">Mycoplasma hyorhinis</name>
    <dbReference type="NCBI Taxonomy" id="2100"/>
    <lineage>
        <taxon>Bacteria</taxon>
        <taxon>Bacillati</taxon>
        <taxon>Mycoplasmatota</taxon>
        <taxon>Mycoplasmoidales</taxon>
        <taxon>Metamycoplasmataceae</taxon>
        <taxon>Mesomycoplasma</taxon>
    </lineage>
</organism>
<keyword evidence="5 10" id="KW-0067">ATP-binding</keyword>
<feature type="region of interest" description="Interaction with tRNA" evidence="10">
    <location>
        <begin position="166"/>
        <end position="168"/>
    </location>
</feature>
<keyword evidence="6 10" id="KW-0694">RNA-binding</keyword>
<evidence type="ECO:0000256" key="10">
    <source>
        <dbReference type="HAMAP-Rule" id="MF_00144"/>
    </source>
</evidence>
<keyword evidence="10" id="KW-0963">Cytoplasm</keyword>
<dbReference type="GO" id="GO:0005737">
    <property type="term" value="C:cytoplasm"/>
    <property type="evidence" value="ECO:0007669"/>
    <property type="project" value="UniProtKB-SubCell"/>
</dbReference>
<keyword evidence="7" id="KW-1015">Disulfide bond</keyword>
<dbReference type="FunFam" id="2.30.30.280:FF:000001">
    <property type="entry name" value="tRNA-specific 2-thiouridylase MnmA"/>
    <property type="match status" value="1"/>
</dbReference>
<comment type="caution">
    <text evidence="13">The sequence shown here is derived from an EMBL/GenBank/DDBJ whole genome shotgun (WGS) entry which is preliminary data.</text>
</comment>
<dbReference type="GO" id="GO:0000049">
    <property type="term" value="F:tRNA binding"/>
    <property type="evidence" value="ECO:0007669"/>
    <property type="project" value="UniProtKB-KW"/>
</dbReference>
<feature type="active site" description="Nucleophile" evidence="10">
    <location>
        <position position="123"/>
    </location>
</feature>
<dbReference type="InterPro" id="IPR023382">
    <property type="entry name" value="MnmA-like_central_sf"/>
</dbReference>
<dbReference type="EMBL" id="QQQW01000010">
    <property type="protein sequence ID" value="MXR43746.1"/>
    <property type="molecule type" value="Genomic_DNA"/>
</dbReference>
<evidence type="ECO:0000313" key="13">
    <source>
        <dbReference type="EMBL" id="MXR43746.1"/>
    </source>
</evidence>
<sequence>MKFIYNLKSLIREGKMAKVVIGMSGGVDSSVAAYLLKQQGYEVIGVFMRNWDSTLNNDIKGNDSYNDFICPQEKDWQDAQEVCKKLNIPIYRVDFIKEYWEEVFEDFIEKYKSGKTPNPDILCNKNIKFKHFLDYALKTFNADFIAMGHYAKTENGKLFKAKDLTKDQSYFLAQLNNYQLSKTIFPLANITKTEVRKIATELDLITQNKKDSTGICFIGERKFTDFLQNYIPAQPGDIVDISKNKKIGKHIGIMYFTLGQRKGLGLNGMDQPYFVVGHNLEQKILYVAPQNQEQWLISDKADGINLNLIETNFNPNKLSVKFRYRQEDIPAKIQILDNAKIVVEYPQGFKAVTPGQEVVIYQEDKCIGAATIDKIYFKNKVLNYV</sequence>
<evidence type="ECO:0000256" key="4">
    <source>
        <dbReference type="ARBA" id="ARBA00022741"/>
    </source>
</evidence>
<dbReference type="CDD" id="cd01998">
    <property type="entry name" value="MnmA_TRMU-like"/>
    <property type="match status" value="1"/>
</dbReference>
<dbReference type="InterPro" id="IPR004506">
    <property type="entry name" value="MnmA-like"/>
</dbReference>
<dbReference type="InterPro" id="IPR046884">
    <property type="entry name" value="MnmA-like_central"/>
</dbReference>
<feature type="region of interest" description="Interaction with tRNA" evidence="10">
    <location>
        <begin position="323"/>
        <end position="324"/>
    </location>
</feature>
<evidence type="ECO:0000256" key="8">
    <source>
        <dbReference type="ARBA" id="ARBA00051542"/>
    </source>
</evidence>
<dbReference type="PANTHER" id="PTHR11933">
    <property type="entry name" value="TRNA 5-METHYLAMINOMETHYL-2-THIOURIDYLATE -METHYLTRANSFERASE"/>
    <property type="match status" value="1"/>
</dbReference>
<evidence type="ECO:0000256" key="5">
    <source>
        <dbReference type="ARBA" id="ARBA00022840"/>
    </source>
</evidence>
<gene>
    <name evidence="10" type="primary">mnmA</name>
    <name evidence="13" type="ORF">DR101_02185</name>
</gene>
<keyword evidence="1 10" id="KW-0820">tRNA-binding</keyword>
<dbReference type="GO" id="GO:0006400">
    <property type="term" value="P:tRNA modification"/>
    <property type="evidence" value="ECO:0007669"/>
    <property type="project" value="UniProtKB-UniRule"/>
</dbReference>
<feature type="binding site" evidence="10">
    <location>
        <begin position="22"/>
        <end position="29"/>
    </location>
    <ligand>
        <name>ATP</name>
        <dbReference type="ChEBI" id="CHEBI:30616"/>
    </ligand>
</feature>
<proteinExistence type="inferred from homology"/>
<evidence type="ECO:0000256" key="1">
    <source>
        <dbReference type="ARBA" id="ARBA00022555"/>
    </source>
</evidence>
<evidence type="ECO:0000259" key="12">
    <source>
        <dbReference type="Pfam" id="PF20259"/>
    </source>
</evidence>
<dbReference type="AlphaFoldDB" id="A0ABD6IET1"/>
<evidence type="ECO:0000256" key="7">
    <source>
        <dbReference type="ARBA" id="ARBA00023157"/>
    </source>
</evidence>
<feature type="binding site" evidence="10">
    <location>
        <position position="48"/>
    </location>
    <ligand>
        <name>ATP</name>
        <dbReference type="ChEBI" id="CHEBI:30616"/>
    </ligand>
</feature>
<dbReference type="Proteomes" id="UP001193384">
    <property type="component" value="Unassembled WGS sequence"/>
</dbReference>
<dbReference type="NCBIfam" id="NF001138">
    <property type="entry name" value="PRK00143.1"/>
    <property type="match status" value="1"/>
</dbReference>
<evidence type="ECO:0000256" key="9">
    <source>
        <dbReference type="ARBA" id="ARBA00056575"/>
    </source>
</evidence>
<dbReference type="Gene3D" id="3.40.50.620">
    <property type="entry name" value="HUPs"/>
    <property type="match status" value="1"/>
</dbReference>
<dbReference type="SUPFAM" id="SSF52402">
    <property type="entry name" value="Adenine nucleotide alpha hydrolases-like"/>
    <property type="match status" value="1"/>
</dbReference>
<keyword evidence="3 10" id="KW-0819">tRNA processing</keyword>
<evidence type="ECO:0000313" key="14">
    <source>
        <dbReference type="Proteomes" id="UP001193384"/>
    </source>
</evidence>
<comment type="similarity">
    <text evidence="10">Belongs to the MnmA/TRMU family.</text>
</comment>
<feature type="domain" description="tRNA-specific 2-thiouridylase MnmA-like C-terminal" evidence="11">
    <location>
        <begin position="313"/>
        <end position="372"/>
    </location>
</feature>
<feature type="site" description="Interaction with tRNA" evidence="10">
    <location>
        <position position="149"/>
    </location>
</feature>
<dbReference type="FunFam" id="3.40.50.620:FF:000115">
    <property type="entry name" value="tRNA-specific 2-thiouridylase MnmA"/>
    <property type="match status" value="1"/>
</dbReference>
<dbReference type="PANTHER" id="PTHR11933:SF5">
    <property type="entry name" value="MITOCHONDRIAL TRNA-SPECIFIC 2-THIOURIDYLASE 1"/>
    <property type="match status" value="1"/>
</dbReference>
<dbReference type="InterPro" id="IPR014729">
    <property type="entry name" value="Rossmann-like_a/b/a_fold"/>
</dbReference>
<dbReference type="EC" id="2.8.1.13" evidence="10"/>
<feature type="domain" description="tRNA-specific 2-thiouridylase MnmA-like central" evidence="12">
    <location>
        <begin position="225"/>
        <end position="288"/>
    </location>
</feature>
<comment type="function">
    <text evidence="9 10">Catalyzes the 2-thiolation of uridine at the wobble position (U34) of tRNA, leading to the formation of s(2)U34.</text>
</comment>